<dbReference type="PROSITE" id="PS50104">
    <property type="entry name" value="TIR"/>
    <property type="match status" value="1"/>
</dbReference>
<dbReference type="Pfam" id="PF01582">
    <property type="entry name" value="TIR"/>
    <property type="match status" value="1"/>
</dbReference>
<dbReference type="SUPFAM" id="SSF52058">
    <property type="entry name" value="L domain-like"/>
    <property type="match status" value="1"/>
</dbReference>
<feature type="domain" description="TIR" evidence="5">
    <location>
        <begin position="163"/>
        <end position="329"/>
    </location>
</feature>
<dbReference type="InterPro" id="IPR042197">
    <property type="entry name" value="Apaf_helical"/>
</dbReference>
<dbReference type="FunFam" id="3.40.50.10140:FF:000007">
    <property type="entry name" value="Disease resistance protein (TIR-NBS-LRR class)"/>
    <property type="match status" value="1"/>
</dbReference>
<reference evidence="7 8" key="2">
    <citation type="submission" date="2025-04" db="UniProtKB">
        <authorList>
            <consortium name="RefSeq"/>
        </authorList>
    </citation>
    <scope>IDENTIFICATION</scope>
    <source>
        <tissue evidence="7 8">Whole plant</tissue>
    </source>
</reference>
<accession>A0A6P4BEL9</accession>
<dbReference type="GO" id="GO:0007165">
    <property type="term" value="P:signal transduction"/>
    <property type="evidence" value="ECO:0007669"/>
    <property type="project" value="InterPro"/>
</dbReference>
<evidence type="ECO:0000313" key="7">
    <source>
        <dbReference type="RefSeq" id="XP_015936444.1"/>
    </source>
</evidence>
<dbReference type="OrthoDB" id="1379189at2759"/>
<dbReference type="RefSeq" id="XP_015936444.1">
    <property type="nucleotide sequence ID" value="XM_016080958.3"/>
</dbReference>
<organism evidence="6 7">
    <name type="scientific">Arachis duranensis</name>
    <name type="common">Wild peanut</name>
    <dbReference type="NCBI Taxonomy" id="130453"/>
    <lineage>
        <taxon>Eukaryota</taxon>
        <taxon>Viridiplantae</taxon>
        <taxon>Streptophyta</taxon>
        <taxon>Embryophyta</taxon>
        <taxon>Tracheophyta</taxon>
        <taxon>Spermatophyta</taxon>
        <taxon>Magnoliopsida</taxon>
        <taxon>eudicotyledons</taxon>
        <taxon>Gunneridae</taxon>
        <taxon>Pentapetalae</taxon>
        <taxon>rosids</taxon>
        <taxon>fabids</taxon>
        <taxon>Fabales</taxon>
        <taxon>Fabaceae</taxon>
        <taxon>Papilionoideae</taxon>
        <taxon>50 kb inversion clade</taxon>
        <taxon>dalbergioids sensu lato</taxon>
        <taxon>Dalbergieae</taxon>
        <taxon>Pterocarpus clade</taxon>
        <taxon>Arachis</taxon>
    </lineage>
</organism>
<protein>
    <submittedName>
        <fullName evidence="7 8">Disease resistance protein Roq1-like isoform X1</fullName>
    </submittedName>
</protein>
<dbReference type="InterPro" id="IPR027417">
    <property type="entry name" value="P-loop_NTPase"/>
</dbReference>
<dbReference type="GeneID" id="107462394"/>
<dbReference type="InterPro" id="IPR036390">
    <property type="entry name" value="WH_DNA-bd_sf"/>
</dbReference>
<keyword evidence="3" id="KW-0611">Plant defense</keyword>
<dbReference type="GO" id="GO:0043531">
    <property type="term" value="F:ADP binding"/>
    <property type="evidence" value="ECO:0007669"/>
    <property type="project" value="InterPro"/>
</dbReference>
<dbReference type="KEGG" id="adu:107462394"/>
<proteinExistence type="predicted"/>
<dbReference type="Pfam" id="PF23282">
    <property type="entry name" value="WHD_ROQ1"/>
    <property type="match status" value="1"/>
</dbReference>
<evidence type="ECO:0000313" key="8">
    <source>
        <dbReference type="RefSeq" id="XP_052108844.1"/>
    </source>
</evidence>
<gene>
    <name evidence="7 8" type="primary">LOC107462394</name>
</gene>
<dbReference type="Gene3D" id="3.80.10.10">
    <property type="entry name" value="Ribonuclease Inhibitor"/>
    <property type="match status" value="1"/>
</dbReference>
<dbReference type="Gene3D" id="3.40.50.10140">
    <property type="entry name" value="Toll/interleukin-1 receptor homology (TIR) domain"/>
    <property type="match status" value="1"/>
</dbReference>
<dbReference type="PANTHER" id="PTHR11017">
    <property type="entry name" value="LEUCINE-RICH REPEAT-CONTAINING PROTEIN"/>
    <property type="match status" value="1"/>
</dbReference>
<evidence type="ECO:0000256" key="3">
    <source>
        <dbReference type="ARBA" id="ARBA00022821"/>
    </source>
</evidence>
<dbReference type="PRINTS" id="PR00364">
    <property type="entry name" value="DISEASERSIST"/>
</dbReference>
<dbReference type="InterPro" id="IPR032675">
    <property type="entry name" value="LRR_dom_sf"/>
</dbReference>
<dbReference type="SUPFAM" id="SSF52540">
    <property type="entry name" value="P-loop containing nucleoside triphosphate hydrolases"/>
    <property type="match status" value="1"/>
</dbReference>
<dbReference type="InterPro" id="IPR011713">
    <property type="entry name" value="Leu-rich_rpt_3"/>
</dbReference>
<reference evidence="6" key="1">
    <citation type="journal article" date="2016" name="Nat. Genet.">
        <title>The genome sequences of Arachis duranensis and Arachis ipaensis, the diploid ancestors of cultivated peanut.</title>
        <authorList>
            <person name="Bertioli D.J."/>
            <person name="Cannon S.B."/>
            <person name="Froenicke L."/>
            <person name="Huang G."/>
            <person name="Farmer A.D."/>
            <person name="Cannon E.K."/>
            <person name="Liu X."/>
            <person name="Gao D."/>
            <person name="Clevenger J."/>
            <person name="Dash S."/>
            <person name="Ren L."/>
            <person name="Moretzsohn M.C."/>
            <person name="Shirasawa K."/>
            <person name="Huang W."/>
            <person name="Vidigal B."/>
            <person name="Abernathy B."/>
            <person name="Chu Y."/>
            <person name="Niederhuth C.E."/>
            <person name="Umale P."/>
            <person name="Araujo A.C."/>
            <person name="Kozik A."/>
            <person name="Kim K.D."/>
            <person name="Burow M.D."/>
            <person name="Varshney R.K."/>
            <person name="Wang X."/>
            <person name="Zhang X."/>
            <person name="Barkley N."/>
            <person name="Guimaraes P.M."/>
            <person name="Isobe S."/>
            <person name="Guo B."/>
            <person name="Liao B."/>
            <person name="Stalker H.T."/>
            <person name="Schmitz R.J."/>
            <person name="Scheffler B.E."/>
            <person name="Leal-Bertioli S.C."/>
            <person name="Xun X."/>
            <person name="Jackson S.A."/>
            <person name="Michelmore R."/>
            <person name="Ozias-Akins P."/>
        </authorList>
    </citation>
    <scope>NUCLEOTIDE SEQUENCE [LARGE SCALE GENOMIC DNA]</scope>
    <source>
        <strain evidence="6">cv. V14167</strain>
    </source>
</reference>
<dbReference type="Gene3D" id="1.10.8.430">
    <property type="entry name" value="Helical domain of apoptotic protease-activating factors"/>
    <property type="match status" value="1"/>
</dbReference>
<sequence length="1042" mass="118822">MSFSPVIVPRLTGPNSTHPPSMIIIVCRIAEKMSSKYSGDISSDLGNWLPLVSSFIAGMILSLLISDRLSTWKSSLESKIWTLAGQLGHRDGASAPPLESDNVHGDQQVITSTLSDDEDSSSYHSVDSNISEVSSLCEEDTPPVHSLDSNNSEECVDSHKQVYRYDVFLSFRGPDVRNTFVDHLFERLERRGIFTFKDNVRLKKGKRIKAELMDAIRDSRLAIVVFSSTYPTSTWCLDEMSTIADLHRQNKQIVVPVFYDVPSSDVGSQTGPYEVHFNSERFRKFSNRVARWKVDMKYLAKVCGFSIVDSNRPETTHLEEITSFVAKELNHRFTLLASDLIGIQPRVAELERRLNLTSGNVAFQILEIWGMSGIGKTVLAMILYDRISHQFDACCFIQGVNGIYTRHANACETATTNVQKQILRQLFQEQVESDDPAEIAKMLQNRLCNRNLPKRVLIVLDDVGDPKQWDDLGIVPDSLGLGSRVVITTRFQHILNVNTAYEIHEVQLLNDDEALELFQRKAFKIDCHSLAISDVSRRIIEYAQCLPSAIIKLGYYFNQKAEAHWERCFQRWREYPEEKYMNSLQEKDYEVLNEDEKMIFLDIACFFKGKNKKYVEHILGSRISDPHLAIQEIRKKSLIKIRNHEIHMHQILQDLGKKIVRGNNKDEPKCWSRLWNAEDFQEVLIDMEGNKVQAIVLDEDVSKYMKIGGLSELRDLRLLILHHHKSSSEKLTFRFNKLCYLSWHGFSYTSLSLCIWSNLAELNLPNSSIGRLWEGSQSILSSQAIPNLKRMNLRNSRDLVITPNFACCQGLVRLDLTGCINLTEVHDSIGLLRELNYLSLRECSSLSLLDFGPNCQLSSLRTLLLSGCTNLQQTPDFTELSNLRYLDLERCTSLSTMHESIGTLATLKYLSLRGCKNLVHAPYILNGNSSLLILDLSGCMMITNLPRCRRKFAPSSCLESLMFLSPVFLEPQRILDFVGELMFFDGEWICSKLAYLNLAHCHELRRFPEASFHGLHEMKGTLERYPQLSVIGQDYIFSASTV</sequence>
<dbReference type="Proteomes" id="UP000515211">
    <property type="component" value="Chromosome 8"/>
</dbReference>
<evidence type="ECO:0000256" key="2">
    <source>
        <dbReference type="ARBA" id="ARBA00022737"/>
    </source>
</evidence>
<dbReference type="InterPro" id="IPR044974">
    <property type="entry name" value="Disease_R_plants"/>
</dbReference>
<keyword evidence="1" id="KW-0433">Leucine-rich repeat</keyword>
<dbReference type="InterPro" id="IPR035897">
    <property type="entry name" value="Toll_tir_struct_dom_sf"/>
</dbReference>
<evidence type="ECO:0000256" key="4">
    <source>
        <dbReference type="ARBA" id="ARBA00023027"/>
    </source>
</evidence>
<dbReference type="SUPFAM" id="SSF52200">
    <property type="entry name" value="Toll/Interleukin receptor TIR domain"/>
    <property type="match status" value="1"/>
</dbReference>
<dbReference type="Pfam" id="PF00931">
    <property type="entry name" value="NB-ARC"/>
    <property type="match status" value="1"/>
</dbReference>
<dbReference type="InterPro" id="IPR000157">
    <property type="entry name" value="TIR_dom"/>
</dbReference>
<dbReference type="Pfam" id="PF07725">
    <property type="entry name" value="LRR_3"/>
    <property type="match status" value="1"/>
</dbReference>
<evidence type="ECO:0000259" key="5">
    <source>
        <dbReference type="PROSITE" id="PS50104"/>
    </source>
</evidence>
<keyword evidence="2" id="KW-0677">Repeat</keyword>
<evidence type="ECO:0000256" key="1">
    <source>
        <dbReference type="ARBA" id="ARBA00022614"/>
    </source>
</evidence>
<evidence type="ECO:0000313" key="6">
    <source>
        <dbReference type="Proteomes" id="UP000515211"/>
    </source>
</evidence>
<dbReference type="SMART" id="SM00255">
    <property type="entry name" value="TIR"/>
    <property type="match status" value="1"/>
</dbReference>
<keyword evidence="6" id="KW-1185">Reference proteome</keyword>
<dbReference type="InterPro" id="IPR058192">
    <property type="entry name" value="WHD_ROQ1-like"/>
</dbReference>
<dbReference type="RefSeq" id="XP_052108844.1">
    <property type="nucleotide sequence ID" value="XM_052252884.1"/>
</dbReference>
<keyword evidence="4" id="KW-0520">NAD</keyword>
<dbReference type="AlphaFoldDB" id="A0A6P4BEL9"/>
<dbReference type="InterPro" id="IPR002182">
    <property type="entry name" value="NB-ARC"/>
</dbReference>
<dbReference type="PANTHER" id="PTHR11017:SF290">
    <property type="entry name" value="ADP-RIBOSYL CYCLASE_CYCLIC ADP-RIBOSE HYDROLASE"/>
    <property type="match status" value="1"/>
</dbReference>
<dbReference type="Gene3D" id="3.40.50.300">
    <property type="entry name" value="P-loop containing nucleotide triphosphate hydrolases"/>
    <property type="match status" value="1"/>
</dbReference>
<dbReference type="SUPFAM" id="SSF46785">
    <property type="entry name" value="Winged helix' DNA-binding domain"/>
    <property type="match status" value="1"/>
</dbReference>
<dbReference type="GO" id="GO:0006952">
    <property type="term" value="P:defense response"/>
    <property type="evidence" value="ECO:0007669"/>
    <property type="project" value="UniProtKB-KW"/>
</dbReference>
<name>A0A6P4BEL9_ARADU</name>